<sequence>MVNFNYLVPVLGWLLATASASPTSSTARANTAAPFIIKGPSQSNRTALAANSIPVFTAYVNFNATGHQFEFNELSAAGYRMISLSVYGQPPNHLYAAVWVQRSGPEYAAIAEASGSQFQAFFDAHNGFASTLISVTGPPGGEIFAGVMEKNGVTNWFQQCGYTTAQYQSELANAASTGYILKSFTEYGTTSERLYCGTWYHNDQNQPSTSFIDESYDGYQQTFNSQVANAGWRPGYLSVSEDHLISSEFVNTNVGSWVARHAMDTDDLLNELNTQLAAGLYPIHLQGGGTGDNVNFAALWAQQDIPF</sequence>
<feature type="signal peptide" evidence="1">
    <location>
        <begin position="1"/>
        <end position="20"/>
    </location>
</feature>
<dbReference type="EMBL" id="KL142413">
    <property type="protein sequence ID" value="KDR67685.1"/>
    <property type="molecule type" value="Genomic_DNA"/>
</dbReference>
<evidence type="ECO:0008006" key="4">
    <source>
        <dbReference type="Google" id="ProtNLM"/>
    </source>
</evidence>
<feature type="chain" id="PRO_5001645553" description="Enterotoxin" evidence="1">
    <location>
        <begin position="21"/>
        <end position="307"/>
    </location>
</feature>
<organism evidence="2 3">
    <name type="scientific">Galerina marginata (strain CBS 339.88)</name>
    <dbReference type="NCBI Taxonomy" id="685588"/>
    <lineage>
        <taxon>Eukaryota</taxon>
        <taxon>Fungi</taxon>
        <taxon>Dikarya</taxon>
        <taxon>Basidiomycota</taxon>
        <taxon>Agaricomycotina</taxon>
        <taxon>Agaricomycetes</taxon>
        <taxon>Agaricomycetidae</taxon>
        <taxon>Agaricales</taxon>
        <taxon>Agaricineae</taxon>
        <taxon>Strophariaceae</taxon>
        <taxon>Galerina</taxon>
    </lineage>
</organism>
<dbReference type="Proteomes" id="UP000027222">
    <property type="component" value="Unassembled WGS sequence"/>
</dbReference>
<evidence type="ECO:0000313" key="2">
    <source>
        <dbReference type="EMBL" id="KDR67685.1"/>
    </source>
</evidence>
<keyword evidence="1" id="KW-0732">Signal</keyword>
<dbReference type="Pfam" id="PF17660">
    <property type="entry name" value="BTRD1"/>
    <property type="match status" value="4"/>
</dbReference>
<gene>
    <name evidence="2" type="ORF">GALMADRAFT_231859</name>
</gene>
<reference evidence="3" key="1">
    <citation type="journal article" date="2014" name="Proc. Natl. Acad. Sci. U.S.A.">
        <title>Extensive sampling of basidiomycete genomes demonstrates inadequacy of the white-rot/brown-rot paradigm for wood decay fungi.</title>
        <authorList>
            <person name="Riley R."/>
            <person name="Salamov A.A."/>
            <person name="Brown D.W."/>
            <person name="Nagy L.G."/>
            <person name="Floudas D."/>
            <person name="Held B.W."/>
            <person name="Levasseur A."/>
            <person name="Lombard V."/>
            <person name="Morin E."/>
            <person name="Otillar R."/>
            <person name="Lindquist E.A."/>
            <person name="Sun H."/>
            <person name="LaButti K.M."/>
            <person name="Schmutz J."/>
            <person name="Jabbour D."/>
            <person name="Luo H."/>
            <person name="Baker S.E."/>
            <person name="Pisabarro A.G."/>
            <person name="Walton J.D."/>
            <person name="Blanchette R.A."/>
            <person name="Henrissat B."/>
            <person name="Martin F."/>
            <person name="Cullen D."/>
            <person name="Hibbett D.S."/>
            <person name="Grigoriev I.V."/>
        </authorList>
    </citation>
    <scope>NUCLEOTIDE SEQUENCE [LARGE SCALE GENOMIC DNA]</scope>
    <source>
        <strain evidence="3">CBS 339.88</strain>
    </source>
</reference>
<keyword evidence="3" id="KW-1185">Reference proteome</keyword>
<accession>A0A067S9V7</accession>
<dbReference type="HOGENOM" id="CLU_918442_0_0_1"/>
<dbReference type="OrthoDB" id="5946976at2759"/>
<name>A0A067S9V7_GALM3</name>
<protein>
    <recommendedName>
        <fullName evidence="4">Enterotoxin</fullName>
    </recommendedName>
</protein>
<evidence type="ECO:0000256" key="1">
    <source>
        <dbReference type="SAM" id="SignalP"/>
    </source>
</evidence>
<proteinExistence type="predicted"/>
<dbReference type="InterPro" id="IPR049511">
    <property type="entry name" value="PGH-like_rpt"/>
</dbReference>
<dbReference type="AlphaFoldDB" id="A0A067S9V7"/>
<evidence type="ECO:0000313" key="3">
    <source>
        <dbReference type="Proteomes" id="UP000027222"/>
    </source>
</evidence>
<dbReference type="STRING" id="685588.A0A067S9V7"/>